<accession>A0A1V2DSL8</accession>
<dbReference type="EMBL" id="MSCW01000007">
    <property type="protein sequence ID" value="ONF43623.1"/>
    <property type="molecule type" value="Genomic_DNA"/>
</dbReference>
<dbReference type="OrthoDB" id="9805828at2"/>
<dbReference type="GO" id="GO:0020037">
    <property type="term" value="F:heme binding"/>
    <property type="evidence" value="ECO:0007669"/>
    <property type="project" value="InterPro"/>
</dbReference>
<evidence type="ECO:0000256" key="4">
    <source>
        <dbReference type="PROSITE-ProRule" id="PRU00433"/>
    </source>
</evidence>
<dbReference type="GO" id="GO:0009055">
    <property type="term" value="F:electron transfer activity"/>
    <property type="evidence" value="ECO:0007669"/>
    <property type="project" value="InterPro"/>
</dbReference>
<dbReference type="Proteomes" id="UP000189339">
    <property type="component" value="Unassembled WGS sequence"/>
</dbReference>
<dbReference type="SUPFAM" id="SSF46626">
    <property type="entry name" value="Cytochrome c"/>
    <property type="match status" value="1"/>
</dbReference>
<protein>
    <submittedName>
        <fullName evidence="7">Sulfide dehydrogenase</fullName>
    </submittedName>
</protein>
<feature type="chain" id="PRO_5043151250" evidence="5">
    <location>
        <begin position="22"/>
        <end position="107"/>
    </location>
</feature>
<keyword evidence="5" id="KW-0732">Signal</keyword>
<gene>
    <name evidence="7" type="ORF">BTO32_11645</name>
</gene>
<evidence type="ECO:0000259" key="6">
    <source>
        <dbReference type="PROSITE" id="PS51007"/>
    </source>
</evidence>
<keyword evidence="3 4" id="KW-0408">Iron</keyword>
<dbReference type="InterPro" id="IPR009056">
    <property type="entry name" value="Cyt_c-like_dom"/>
</dbReference>
<dbReference type="AlphaFoldDB" id="A0A1V2DSL8"/>
<keyword evidence="8" id="KW-1185">Reference proteome</keyword>
<reference evidence="7 8" key="1">
    <citation type="submission" date="2016-12" db="EMBL/GenBank/DDBJ databases">
        <title>Marinobacter lutaoensis whole genome sequencing.</title>
        <authorList>
            <person name="Verma A."/>
            <person name="Krishnamurthi S."/>
        </authorList>
    </citation>
    <scope>NUCLEOTIDE SEQUENCE [LARGE SCALE GENOMIC DNA]</scope>
    <source>
        <strain evidence="7 8">T5054</strain>
    </source>
</reference>
<evidence type="ECO:0000256" key="5">
    <source>
        <dbReference type="SAM" id="SignalP"/>
    </source>
</evidence>
<dbReference type="InterPro" id="IPR036909">
    <property type="entry name" value="Cyt_c-like_dom_sf"/>
</dbReference>
<organism evidence="7 8">
    <name type="scientific">Marinobacter lutaoensis</name>
    <dbReference type="NCBI Taxonomy" id="135739"/>
    <lineage>
        <taxon>Bacteria</taxon>
        <taxon>Pseudomonadati</taxon>
        <taxon>Pseudomonadota</taxon>
        <taxon>Gammaproteobacteria</taxon>
        <taxon>Pseudomonadales</taxon>
        <taxon>Marinobacteraceae</taxon>
        <taxon>Marinobacter</taxon>
    </lineage>
</organism>
<evidence type="ECO:0000256" key="2">
    <source>
        <dbReference type="ARBA" id="ARBA00022723"/>
    </source>
</evidence>
<proteinExistence type="predicted"/>
<name>A0A1V2DSL8_9GAMM</name>
<dbReference type="RefSeq" id="WP_076725090.1">
    <property type="nucleotide sequence ID" value="NZ_JABWTC010000019.1"/>
</dbReference>
<dbReference type="Pfam" id="PF13442">
    <property type="entry name" value="Cytochrome_CBB3"/>
    <property type="match status" value="1"/>
</dbReference>
<dbReference type="Gene3D" id="1.10.760.10">
    <property type="entry name" value="Cytochrome c-like domain"/>
    <property type="match status" value="1"/>
</dbReference>
<dbReference type="STRING" id="135739.BTO32_11645"/>
<keyword evidence="2 4" id="KW-0479">Metal-binding</keyword>
<sequence length="107" mass="11013">MSLRPFALCLTGVVLATSALADELFDQGKAVFTREAQPSCSLCHTLADAGATGAIGPNLDQLRPNEERVRLAVTGGVGIMPPFADSLSEAQIRAVAHYVATATGAGD</sequence>
<feature type="signal peptide" evidence="5">
    <location>
        <begin position="1"/>
        <end position="21"/>
    </location>
</feature>
<evidence type="ECO:0000256" key="3">
    <source>
        <dbReference type="ARBA" id="ARBA00023004"/>
    </source>
</evidence>
<evidence type="ECO:0000313" key="8">
    <source>
        <dbReference type="Proteomes" id="UP000189339"/>
    </source>
</evidence>
<evidence type="ECO:0000313" key="7">
    <source>
        <dbReference type="EMBL" id="ONF43623.1"/>
    </source>
</evidence>
<feature type="domain" description="Cytochrome c" evidence="6">
    <location>
        <begin position="23"/>
        <end position="103"/>
    </location>
</feature>
<dbReference type="PROSITE" id="PS51007">
    <property type="entry name" value="CYTC"/>
    <property type="match status" value="1"/>
</dbReference>
<comment type="caution">
    <text evidence="7">The sequence shown here is derived from an EMBL/GenBank/DDBJ whole genome shotgun (WGS) entry which is preliminary data.</text>
</comment>
<dbReference type="GO" id="GO:0046872">
    <property type="term" value="F:metal ion binding"/>
    <property type="evidence" value="ECO:0007669"/>
    <property type="project" value="UniProtKB-KW"/>
</dbReference>
<evidence type="ECO:0000256" key="1">
    <source>
        <dbReference type="ARBA" id="ARBA00022617"/>
    </source>
</evidence>
<keyword evidence="1 4" id="KW-0349">Heme</keyword>